<dbReference type="AlphaFoldDB" id="A0A562WJD7"/>
<proteinExistence type="predicted"/>
<evidence type="ECO:0000313" key="1">
    <source>
        <dbReference type="EMBL" id="TWJ29644.1"/>
    </source>
</evidence>
<dbReference type="RefSeq" id="WP_145818527.1">
    <property type="nucleotide sequence ID" value="NZ_AP023438.1"/>
</dbReference>
<dbReference type="SUPFAM" id="SSF53756">
    <property type="entry name" value="UDP-Glycosyltransferase/glycogen phosphorylase"/>
    <property type="match status" value="1"/>
</dbReference>
<comment type="caution">
    <text evidence="1">The sequence shown here is derived from an EMBL/GenBank/DDBJ whole genome shotgun (WGS) entry which is preliminary data.</text>
</comment>
<sequence length="383" mass="42308">MTGARRRLLFDAGDYPVSQAAASGLAVRIAELAETLSDEFAVTVYSPDVPDPMHLGGARLERRADRWRELLDATDAVFFFDVADRDRLAAAVEAGPLIVSETAPPIEHGSYPSLLRQDAPEDRYREIVEAYQRQLRVSHHFICRSRVERATVLASLVTAGRVGVRDLTRSATLDHLVTSVPIGFSRHSRLVAERTRPEPLADVLWTGGIWSFYDPYVLVDAVSLCAGRGLRITAAFLYGQPHPDTREIVEALEKRIAERAVTDLVTVVRRPVTHRARDAYLTAARAFVCVARPGVENDTCVRLRIRDSRLYGVPMIVDGFGATADEVRRDGPGLVLDEPSPETLAEALTRTLAARPPGGAVTAFEYRDDLWGLAPRLHELLGR</sequence>
<organism evidence="1 2">
    <name type="scientific">Micromonospora sagamiensis</name>
    <dbReference type="NCBI Taxonomy" id="47875"/>
    <lineage>
        <taxon>Bacteria</taxon>
        <taxon>Bacillati</taxon>
        <taxon>Actinomycetota</taxon>
        <taxon>Actinomycetes</taxon>
        <taxon>Micromonosporales</taxon>
        <taxon>Micromonosporaceae</taxon>
        <taxon>Micromonospora</taxon>
    </lineage>
</organism>
<gene>
    <name evidence="1" type="ORF">JD81_03155</name>
</gene>
<name>A0A562WJD7_9ACTN</name>
<dbReference type="EMBL" id="VLLP01000001">
    <property type="protein sequence ID" value="TWJ29644.1"/>
    <property type="molecule type" value="Genomic_DNA"/>
</dbReference>
<dbReference type="OrthoDB" id="3662945at2"/>
<keyword evidence="1" id="KW-0808">Transferase</keyword>
<dbReference type="GO" id="GO:0016740">
    <property type="term" value="F:transferase activity"/>
    <property type="evidence" value="ECO:0007669"/>
    <property type="project" value="UniProtKB-KW"/>
</dbReference>
<accession>A0A562WJD7</accession>
<dbReference type="Gene3D" id="3.40.50.2000">
    <property type="entry name" value="Glycogen Phosphorylase B"/>
    <property type="match status" value="1"/>
</dbReference>
<dbReference type="Proteomes" id="UP000319728">
    <property type="component" value="Unassembled WGS sequence"/>
</dbReference>
<evidence type="ECO:0000313" key="2">
    <source>
        <dbReference type="Proteomes" id="UP000319728"/>
    </source>
</evidence>
<protein>
    <submittedName>
        <fullName evidence="1">Glycosyltransferase involved in cell wall biosynthesis</fullName>
    </submittedName>
</protein>
<reference evidence="1 2" key="1">
    <citation type="submission" date="2019-07" db="EMBL/GenBank/DDBJ databases">
        <title>R&amp;d 2014.</title>
        <authorList>
            <person name="Klenk H.-P."/>
        </authorList>
    </citation>
    <scope>NUCLEOTIDE SEQUENCE [LARGE SCALE GENOMIC DNA]</scope>
    <source>
        <strain evidence="1 2">DSM 43912</strain>
    </source>
</reference>
<keyword evidence="2" id="KW-1185">Reference proteome</keyword>